<proteinExistence type="predicted"/>
<evidence type="ECO:0000313" key="2">
    <source>
        <dbReference type="Proteomes" id="UP000299102"/>
    </source>
</evidence>
<gene>
    <name evidence="1" type="ORF">EVAR_64887_1</name>
</gene>
<dbReference type="AlphaFoldDB" id="A0A4C1ZSE9"/>
<name>A0A4C1ZSE9_EUMVA</name>
<sequence>MLERDTTSEAVQALSGSWRGCYFCPGLVAELGTGVRLAPATRDSRVFSESVAILLRTLRGEVYGEAPPAKWPRVF</sequence>
<accession>A0A4C1ZSE9</accession>
<dbReference type="Proteomes" id="UP000299102">
    <property type="component" value="Unassembled WGS sequence"/>
</dbReference>
<comment type="caution">
    <text evidence="1">The sequence shown here is derived from an EMBL/GenBank/DDBJ whole genome shotgun (WGS) entry which is preliminary data.</text>
</comment>
<evidence type="ECO:0000313" key="1">
    <source>
        <dbReference type="EMBL" id="GBP91406.1"/>
    </source>
</evidence>
<protein>
    <submittedName>
        <fullName evidence="1">Uncharacterized protein</fullName>
    </submittedName>
</protein>
<reference evidence="1 2" key="1">
    <citation type="journal article" date="2019" name="Commun. Biol.">
        <title>The bagworm genome reveals a unique fibroin gene that provides high tensile strength.</title>
        <authorList>
            <person name="Kono N."/>
            <person name="Nakamura H."/>
            <person name="Ohtoshi R."/>
            <person name="Tomita M."/>
            <person name="Numata K."/>
            <person name="Arakawa K."/>
        </authorList>
    </citation>
    <scope>NUCLEOTIDE SEQUENCE [LARGE SCALE GENOMIC DNA]</scope>
</reference>
<dbReference type="EMBL" id="BGZK01002168">
    <property type="protein sequence ID" value="GBP91406.1"/>
    <property type="molecule type" value="Genomic_DNA"/>
</dbReference>
<organism evidence="1 2">
    <name type="scientific">Eumeta variegata</name>
    <name type="common">Bagworm moth</name>
    <name type="synonym">Eumeta japonica</name>
    <dbReference type="NCBI Taxonomy" id="151549"/>
    <lineage>
        <taxon>Eukaryota</taxon>
        <taxon>Metazoa</taxon>
        <taxon>Ecdysozoa</taxon>
        <taxon>Arthropoda</taxon>
        <taxon>Hexapoda</taxon>
        <taxon>Insecta</taxon>
        <taxon>Pterygota</taxon>
        <taxon>Neoptera</taxon>
        <taxon>Endopterygota</taxon>
        <taxon>Lepidoptera</taxon>
        <taxon>Glossata</taxon>
        <taxon>Ditrysia</taxon>
        <taxon>Tineoidea</taxon>
        <taxon>Psychidae</taxon>
        <taxon>Oiketicinae</taxon>
        <taxon>Eumeta</taxon>
    </lineage>
</organism>
<keyword evidence="2" id="KW-1185">Reference proteome</keyword>